<keyword evidence="1" id="KW-0732">Signal</keyword>
<sequence length="295" mass="33740">MNYLLFFLLISLVNCKGCKDQCECPDLLDRLNWPERSDILYTEEAGCFRNITCLTYKWSWVRFNYNETEITRPVNATYWGVAETIDTTKPAEPQKSIVNLFEFFGMICENNDWYITKYPYGFSYVQSNGTGTYVYLMKNNNEELDGKKSKILVWNCMPPSWCECPGLLDKFKGDDNSSVLYTEEDGCVINITCKASYNSTFVGFNFTDSEIPRPADIADNYGAALTVGDQQPNLSDINLFEYFGMICENQEWYITKYPSGVRYGNATGVFVIGSNGEFDGKKTKINYFSCVTPPK</sequence>
<dbReference type="InterPro" id="IPR003326">
    <property type="entry name" value="TRA-1_regulated"/>
</dbReference>
<name>E3N5I9_CAERE</name>
<feature type="chain" id="PRO_5012858834" description="DUF281 domain-containing protein" evidence="1">
    <location>
        <begin position="16"/>
        <end position="295"/>
    </location>
</feature>
<evidence type="ECO:0000313" key="3">
    <source>
        <dbReference type="Proteomes" id="UP000008281"/>
    </source>
</evidence>
<protein>
    <recommendedName>
        <fullName evidence="4">DUF281 domain-containing protein</fullName>
    </recommendedName>
</protein>
<dbReference type="eggNOG" id="ENOG502R6XG">
    <property type="taxonomic scope" value="Eukaryota"/>
</dbReference>
<evidence type="ECO:0000313" key="2">
    <source>
        <dbReference type="EMBL" id="EFO87219.1"/>
    </source>
</evidence>
<organism evidence="3">
    <name type="scientific">Caenorhabditis remanei</name>
    <name type="common">Caenorhabditis vulgaris</name>
    <dbReference type="NCBI Taxonomy" id="31234"/>
    <lineage>
        <taxon>Eukaryota</taxon>
        <taxon>Metazoa</taxon>
        <taxon>Ecdysozoa</taxon>
        <taxon>Nematoda</taxon>
        <taxon>Chromadorea</taxon>
        <taxon>Rhabditida</taxon>
        <taxon>Rhabditina</taxon>
        <taxon>Rhabditomorpha</taxon>
        <taxon>Rhabditoidea</taxon>
        <taxon>Rhabditidae</taxon>
        <taxon>Peloderinae</taxon>
        <taxon>Caenorhabditis</taxon>
    </lineage>
</organism>
<reference evidence="2" key="1">
    <citation type="submission" date="2007-07" db="EMBL/GenBank/DDBJ databases">
        <title>PCAP assembly of the Caenorhabditis remanei genome.</title>
        <authorList>
            <consortium name="The Caenorhabditis remanei Sequencing Consortium"/>
            <person name="Wilson R.K."/>
        </authorList>
    </citation>
    <scope>NUCLEOTIDE SEQUENCE [LARGE SCALE GENOMIC DNA]</scope>
    <source>
        <strain evidence="2">PB4641</strain>
    </source>
</reference>
<keyword evidence="3" id="KW-1185">Reference proteome</keyword>
<dbReference type="InParanoid" id="E3N5I9"/>
<evidence type="ECO:0008006" key="4">
    <source>
        <dbReference type="Google" id="ProtNLM"/>
    </source>
</evidence>
<dbReference type="AlphaFoldDB" id="E3N5I9"/>
<accession>E3N5I9</accession>
<feature type="signal peptide" evidence="1">
    <location>
        <begin position="1"/>
        <end position="15"/>
    </location>
</feature>
<dbReference type="Pfam" id="PF02343">
    <property type="entry name" value="TRA-1_regulated"/>
    <property type="match status" value="2"/>
</dbReference>
<evidence type="ECO:0000256" key="1">
    <source>
        <dbReference type="SAM" id="SignalP"/>
    </source>
</evidence>
<dbReference type="HOGENOM" id="CLU_944107_0_0_1"/>
<dbReference type="FunCoup" id="E3N5I9">
    <property type="interactions" value="1081"/>
</dbReference>
<gene>
    <name evidence="2" type="ORF">CRE_27798</name>
</gene>
<dbReference type="Proteomes" id="UP000008281">
    <property type="component" value="Unassembled WGS sequence"/>
</dbReference>
<dbReference type="OrthoDB" id="5895862at2759"/>
<dbReference type="EMBL" id="DS268532">
    <property type="protein sequence ID" value="EFO87219.1"/>
    <property type="molecule type" value="Genomic_DNA"/>
</dbReference>
<proteinExistence type="predicted"/>